<name>A0A084XU12_9PROT</name>
<reference evidence="2 3" key="1">
    <citation type="submission" date="2014-07" db="EMBL/GenBank/DDBJ databases">
        <title>Expanding our view of genomic diversity in Candidatus Accumulibacter clades.</title>
        <authorList>
            <person name="Skennerton C.T."/>
            <person name="Barr J.J."/>
            <person name="Slater F.R."/>
            <person name="Bond P.L."/>
            <person name="Tyson G.W."/>
        </authorList>
    </citation>
    <scope>NUCLEOTIDE SEQUENCE [LARGE SCALE GENOMIC DNA]</scope>
    <source>
        <strain evidence="3">SK-01</strain>
    </source>
</reference>
<feature type="compositionally biased region" description="Polar residues" evidence="1">
    <location>
        <begin position="41"/>
        <end position="51"/>
    </location>
</feature>
<dbReference type="STRING" id="1457154.CAPSK01_004795"/>
<dbReference type="EMBL" id="JDSS02000053">
    <property type="protein sequence ID" value="KFB65956.1"/>
    <property type="molecule type" value="Genomic_DNA"/>
</dbReference>
<evidence type="ECO:0000313" key="3">
    <source>
        <dbReference type="Proteomes" id="UP000019812"/>
    </source>
</evidence>
<evidence type="ECO:0000256" key="1">
    <source>
        <dbReference type="SAM" id="MobiDB-lite"/>
    </source>
</evidence>
<proteinExistence type="predicted"/>
<gene>
    <name evidence="2" type="ORF">CAPSK01_004795</name>
</gene>
<sequence>MHLRKYDLLQMNAEWLKKLPAERLQEVSIRRLDDVKELQDRLNQNPASQAPSKKPGAGEEENEVDEPHLPHSPTMRPNRRGSTGRLRATSATAPARKRCPAALLDSVILELPVLPVIPEPHRG</sequence>
<dbReference type="Proteomes" id="UP000019812">
    <property type="component" value="Unassembled WGS sequence"/>
</dbReference>
<evidence type="ECO:0000313" key="2">
    <source>
        <dbReference type="EMBL" id="KFB65956.1"/>
    </source>
</evidence>
<comment type="caution">
    <text evidence="2">The sequence shown here is derived from an EMBL/GenBank/DDBJ whole genome shotgun (WGS) entry which is preliminary data.</text>
</comment>
<dbReference type="AlphaFoldDB" id="A0A084XU12"/>
<organism evidence="2 3">
    <name type="scientific">Candidatus Accumulibacter vicinus</name>
    <dbReference type="NCBI Taxonomy" id="2954382"/>
    <lineage>
        <taxon>Bacteria</taxon>
        <taxon>Pseudomonadati</taxon>
        <taxon>Pseudomonadota</taxon>
        <taxon>Betaproteobacteria</taxon>
        <taxon>Candidatus Accumulibacter</taxon>
    </lineage>
</organism>
<accession>A0A084XU12</accession>
<dbReference type="RefSeq" id="WP_034931438.1">
    <property type="nucleotide sequence ID" value="NZ_JDSS02000053.1"/>
</dbReference>
<protein>
    <submittedName>
        <fullName evidence="2">Uncharacterized protein</fullName>
    </submittedName>
</protein>
<feature type="region of interest" description="Disordered" evidence="1">
    <location>
        <begin position="38"/>
        <end position="95"/>
    </location>
</feature>